<accession>A0ABS8CPK8</accession>
<protein>
    <submittedName>
        <fullName evidence="1">Uncharacterized protein</fullName>
    </submittedName>
</protein>
<organism evidence="1 2">
    <name type="scientific">Pseudogemmobacter faecipullorum</name>
    <dbReference type="NCBI Taxonomy" id="2755041"/>
    <lineage>
        <taxon>Bacteria</taxon>
        <taxon>Pseudomonadati</taxon>
        <taxon>Pseudomonadota</taxon>
        <taxon>Alphaproteobacteria</taxon>
        <taxon>Rhodobacterales</taxon>
        <taxon>Paracoccaceae</taxon>
        <taxon>Pseudogemmobacter</taxon>
    </lineage>
</organism>
<keyword evidence="2" id="KW-1185">Reference proteome</keyword>
<dbReference type="RefSeq" id="WP_226936798.1">
    <property type="nucleotide sequence ID" value="NZ_JACDXX010000015.1"/>
</dbReference>
<dbReference type="Proteomes" id="UP001198571">
    <property type="component" value="Unassembled WGS sequence"/>
</dbReference>
<evidence type="ECO:0000313" key="2">
    <source>
        <dbReference type="Proteomes" id="UP001198571"/>
    </source>
</evidence>
<gene>
    <name evidence="1" type="ORF">H0485_15140</name>
</gene>
<reference evidence="1 2" key="1">
    <citation type="submission" date="2020-07" db="EMBL/GenBank/DDBJ databases">
        <title>Pseudogemmobacter sp. nov., isolated from poultry manure in Taiwan.</title>
        <authorList>
            <person name="Lin S.-Y."/>
            <person name="Tang Y.-S."/>
            <person name="Young C.-C."/>
        </authorList>
    </citation>
    <scope>NUCLEOTIDE SEQUENCE [LARGE SCALE GENOMIC DNA]</scope>
    <source>
        <strain evidence="1 2">CC-YST710</strain>
    </source>
</reference>
<sequence length="136" mass="14906">MRLAQIVDGVVSNVAEVDPDAIPDFMSEWIETEEAGPGWLWSDADGFLSPDVEQEPTPIPEVISRLQARMALLGAGLLQKVEAHISSSGDVMLQLAWAEATEWRRDSPTIARLAVEFSLSSDQVDDLFRAAGEIRV</sequence>
<name>A0ABS8CPK8_9RHOB</name>
<dbReference type="EMBL" id="JACDXX010000015">
    <property type="protein sequence ID" value="MCB5411325.1"/>
    <property type="molecule type" value="Genomic_DNA"/>
</dbReference>
<evidence type="ECO:0000313" key="1">
    <source>
        <dbReference type="EMBL" id="MCB5411325.1"/>
    </source>
</evidence>
<comment type="caution">
    <text evidence="1">The sequence shown here is derived from an EMBL/GenBank/DDBJ whole genome shotgun (WGS) entry which is preliminary data.</text>
</comment>
<proteinExistence type="predicted"/>